<evidence type="ECO:0000313" key="2">
    <source>
        <dbReference type="EMBL" id="XCB24068.1"/>
    </source>
</evidence>
<proteinExistence type="predicted"/>
<dbReference type="Pfam" id="PF11984">
    <property type="entry name" value="DUF3485"/>
    <property type="match status" value="1"/>
</dbReference>
<reference evidence="2" key="1">
    <citation type="submission" date="2023-08" db="EMBL/GenBank/DDBJ databases">
        <authorList>
            <person name="Messyasz A."/>
            <person name="Mannisto M.K."/>
            <person name="Kerkhof L.J."/>
            <person name="Haggblom M."/>
        </authorList>
    </citation>
    <scope>NUCLEOTIDE SEQUENCE</scope>
    <source>
        <strain evidence="2">M8UP39</strain>
    </source>
</reference>
<sequence length="221" mass="24781">MRSPRFWLVIVLLASTAFILQSRGDADRIPISQPLSQMPEHFGGWTAQDVPLTDDTLAVLGKGDFLNRIYTSQPAATTSSTTRLAPVSLFIGYFASQRTGQTMHSPQNCLPGAGWTFDSQRYTGLQDINGKRYKVGEYVISNGDIKQFVIYWYQAHGRSIPNEYRAKLYMVADAIRMNRTDGALVRVITQVLPSESLDSARERATQFTQLMAPNLPRFIPD</sequence>
<dbReference type="EMBL" id="CP132938">
    <property type="protein sequence ID" value="XCB24068.1"/>
    <property type="molecule type" value="Genomic_DNA"/>
</dbReference>
<name>A0AAU7Z6D1_9BACT</name>
<accession>A0AAU7Z6D1</accession>
<dbReference type="AlphaFoldDB" id="A0AAU7Z6D1"/>
<protein>
    <submittedName>
        <fullName evidence="2">EpsI family protein</fullName>
    </submittedName>
</protein>
<dbReference type="InterPro" id="IPR014263">
    <property type="entry name" value="Methanolan_biosynth_EpsI"/>
</dbReference>
<feature type="domain" description="Methanolan biosynthesis EpsI" evidence="1">
    <location>
        <begin position="8"/>
        <end position="218"/>
    </location>
</feature>
<evidence type="ECO:0000259" key="1">
    <source>
        <dbReference type="Pfam" id="PF11984"/>
    </source>
</evidence>
<reference evidence="2" key="2">
    <citation type="journal article" date="2024" name="Environ. Microbiol.">
        <title>Genome analysis and description of Tunturibacter gen. nov. expands the diversity of Terriglobia in tundra soils.</title>
        <authorList>
            <person name="Messyasz A."/>
            <person name="Mannisto M.K."/>
            <person name="Kerkhof L.J."/>
            <person name="Haggblom M.M."/>
        </authorList>
    </citation>
    <scope>NUCLEOTIDE SEQUENCE</scope>
    <source>
        <strain evidence="2">M8UP39</strain>
    </source>
</reference>
<dbReference type="KEGG" id="tgi:RBB81_09110"/>
<dbReference type="NCBIfam" id="TIGR02914">
    <property type="entry name" value="EpsI_fam"/>
    <property type="match status" value="1"/>
</dbReference>
<gene>
    <name evidence="2" type="ORF">RBB81_09110</name>
</gene>
<organism evidence="2">
    <name type="scientific">Tunturiibacter gelidiferens</name>
    <dbReference type="NCBI Taxonomy" id="3069689"/>
    <lineage>
        <taxon>Bacteria</taxon>
        <taxon>Pseudomonadati</taxon>
        <taxon>Acidobacteriota</taxon>
        <taxon>Terriglobia</taxon>
        <taxon>Terriglobales</taxon>
        <taxon>Acidobacteriaceae</taxon>
        <taxon>Tunturiibacter</taxon>
    </lineage>
</organism>
<dbReference type="RefSeq" id="WP_353073469.1">
    <property type="nucleotide sequence ID" value="NZ_CP132938.1"/>
</dbReference>